<accession>A0AA36HKA0</accession>
<evidence type="ECO:0000313" key="3">
    <source>
        <dbReference type="Proteomes" id="UP001178507"/>
    </source>
</evidence>
<dbReference type="InterPro" id="IPR055180">
    <property type="entry name" value="HsdR_RecA-like_helicase_dom_2"/>
</dbReference>
<dbReference type="Proteomes" id="UP001178507">
    <property type="component" value="Unassembled WGS sequence"/>
</dbReference>
<reference evidence="2" key="1">
    <citation type="submission" date="2023-08" db="EMBL/GenBank/DDBJ databases">
        <authorList>
            <person name="Chen Y."/>
            <person name="Shah S."/>
            <person name="Dougan E. K."/>
            <person name="Thang M."/>
            <person name="Chan C."/>
        </authorList>
    </citation>
    <scope>NUCLEOTIDE SEQUENCE</scope>
</reference>
<comment type="caution">
    <text evidence="2">The sequence shown here is derived from an EMBL/GenBank/DDBJ whole genome shotgun (WGS) entry which is preliminary data.</text>
</comment>
<sequence>MEEAFLRGTRRKPWCHQLEAVQRVQEALAEDWRLGRQQNLLVQHATGSGKSATMALLVHCLRNRNPAEKGGGMALVLLLSDRVQLDQQLGDTVELFLRRNGDFELCRADGRHCLVKVLSAAAQHKTTGKCWTVVTTKQKLDRLLSDSDHLTPNLLAPVFQRGRVAIICEECHRSHFHGCATSAAVRRLFGDTRRGRLVYIGFTGTPSASALRLFGRVQPDRPEALGAVHCYHLGQAEEQGVVMDVLPNYEELTELTELPQKSAYILADLQRLQQRYPAAFVQSLKAMVVCASRADVVSYVLALRKGSHGPLPDGRSPSWNRGVCGFFSGEVQGLSEERLNGLPFHEALARSRVLVVCNKLETGFDEPRLSVMYLDRCLDSPVKMVQVLSRVNRPFAGKEEVFVRDFHGQAAWARSCLAAFRKAARLEAKPDESMDRVGAVHAPLASLHVPKRSFGGLLAAARRSLEAEVAVAKPRMVIDEKVAQELLQRVVPSTRYGGLRRRGRFRAKLRRLAVQRQVTLEAIFKQQMQAFAGAAVAAVGECVLRGPGLEAKLRGPEKRLRRFWEEVDLHGKFFEAPERQAHRSSPYPVFICTKGRAATALLGWRAAHVMPGVSIVLVVEPQERGCLQVPLAGRTDAGAAEARGQRHWLQPVAGAEAVHRLGRRRLRTPSFAFHLDGRRFAPELLQTRSCKVGQKETRVLRALPRAGFQEAFLAVQRREDVCRMAVCGFLRDRGSAVLVRRPWQLDSSLALQKVVLLNLARLQELQVEYCPLLRKSEDLALCYEVARKPGGHLLKCQRFCYRALHLDRGGAEEVRRETRAAAATGSRAGGEPGRLVLGGMGALAQLAPPQRSTAEALMAWLAKATDTDRRDGHGDFDDSAEEMSTKLMEKKDLPSSPSGFVEWLARLPKATEATEAVKRRRG</sequence>
<feature type="domain" description="Helicase ATP-binding" evidence="1">
    <location>
        <begin position="9"/>
        <end position="234"/>
    </location>
</feature>
<dbReference type="SMART" id="SM00487">
    <property type="entry name" value="DEXDc"/>
    <property type="match status" value="1"/>
</dbReference>
<dbReference type="Pfam" id="PF22679">
    <property type="entry name" value="T1R_D3-like"/>
    <property type="match status" value="1"/>
</dbReference>
<organism evidence="2 3">
    <name type="scientific">Effrenium voratum</name>
    <dbReference type="NCBI Taxonomy" id="2562239"/>
    <lineage>
        <taxon>Eukaryota</taxon>
        <taxon>Sar</taxon>
        <taxon>Alveolata</taxon>
        <taxon>Dinophyceae</taxon>
        <taxon>Suessiales</taxon>
        <taxon>Symbiodiniaceae</taxon>
        <taxon>Effrenium</taxon>
    </lineage>
</organism>
<dbReference type="InterPro" id="IPR040980">
    <property type="entry name" value="SWI2_SNF2"/>
</dbReference>
<dbReference type="EMBL" id="CAUJNA010000030">
    <property type="protein sequence ID" value="CAJ1370628.1"/>
    <property type="molecule type" value="Genomic_DNA"/>
</dbReference>
<keyword evidence="3" id="KW-1185">Reference proteome</keyword>
<dbReference type="Pfam" id="PF18766">
    <property type="entry name" value="SWI2_SNF2"/>
    <property type="match status" value="1"/>
</dbReference>
<dbReference type="PANTHER" id="PTHR42927">
    <property type="entry name" value="HELICASE SUPERFAMILY 1 AND 2 DOMAIN-CONTAINING PROTEIN"/>
    <property type="match status" value="1"/>
</dbReference>
<dbReference type="InterPro" id="IPR027417">
    <property type="entry name" value="P-loop_NTPase"/>
</dbReference>
<evidence type="ECO:0000259" key="1">
    <source>
        <dbReference type="SMART" id="SM00487"/>
    </source>
</evidence>
<dbReference type="Gene3D" id="3.40.50.300">
    <property type="entry name" value="P-loop containing nucleotide triphosphate hydrolases"/>
    <property type="match status" value="2"/>
</dbReference>
<dbReference type="InterPro" id="IPR014001">
    <property type="entry name" value="Helicase_ATP-bd"/>
</dbReference>
<dbReference type="PANTHER" id="PTHR42927:SF1">
    <property type="entry name" value="HELICASE SUPERFAMILY 1 AND 2 DOMAIN-CONTAINING PROTEIN"/>
    <property type="match status" value="1"/>
</dbReference>
<protein>
    <recommendedName>
        <fullName evidence="1">Helicase ATP-binding domain-containing protein</fullName>
    </recommendedName>
</protein>
<evidence type="ECO:0000313" key="2">
    <source>
        <dbReference type="EMBL" id="CAJ1370628.1"/>
    </source>
</evidence>
<dbReference type="AlphaFoldDB" id="A0AA36HKA0"/>
<proteinExistence type="predicted"/>
<gene>
    <name evidence="2" type="ORF">EVOR1521_LOCUS1154</name>
</gene>
<name>A0AA36HKA0_9DINO</name>
<dbReference type="SUPFAM" id="SSF52540">
    <property type="entry name" value="P-loop containing nucleoside triphosphate hydrolases"/>
    <property type="match status" value="1"/>
</dbReference>